<evidence type="ECO:0000256" key="4">
    <source>
        <dbReference type="ARBA" id="ARBA00023136"/>
    </source>
</evidence>
<feature type="transmembrane region" description="Helical" evidence="6">
    <location>
        <begin position="188"/>
        <end position="206"/>
    </location>
</feature>
<name>A0A317XDP3_9EURO</name>
<feature type="transmembrane region" description="Helical" evidence="6">
    <location>
        <begin position="130"/>
        <end position="153"/>
    </location>
</feature>
<sequence length="494" mass="52637">MSFLTLGALVDVQSQPPITSPAPVLRKDQQGITHAPSNHELDDLQQGRSQPTDDISPHPVPDMQMPVTPGEIEDLPTSLGEEAMDSIPALYSPPQTKWRLLSACFMNFANGLNDSAPGALIPYMEADYDIGYAIVSLIFVTNALGFILAAPLTHALEMRLGRSKTYSFSMSLLAAGYVIIICKPPFPGVVASFFLLGLGIAINLALNNVFCANLVNSTAALGGLGGAYGIGGTIGPLVATALASHGIRWSYLYSINLAMSLVNLAFAAWSFRKYEKDFPVQSLALHRTASRQTHGPNPSGRTHLKQALKDRSTLLGALFIFAYQGAEVSISGWVVSFLTSYRRGDPSRVGYVSAGFWAGITVGRFLLSHPAHLIGEKLSVVLLVLGSMAFQLMTWLIPNIIGDAVAVAIVGLLLGPVYPCATAVFSKLLPRSMQTSSMSIISAMGSSGGAVSPFFTGLLAQNVGTYVLHPICIGLYGVMLVGWLSLPHISKRSE</sequence>
<feature type="transmembrane region" description="Helical" evidence="6">
    <location>
        <begin position="251"/>
        <end position="271"/>
    </location>
</feature>
<evidence type="ECO:0000256" key="6">
    <source>
        <dbReference type="SAM" id="Phobius"/>
    </source>
</evidence>
<dbReference type="SUPFAM" id="SSF103473">
    <property type="entry name" value="MFS general substrate transporter"/>
    <property type="match status" value="1"/>
</dbReference>
<keyword evidence="9" id="KW-1185">Reference proteome</keyword>
<dbReference type="InterPro" id="IPR011701">
    <property type="entry name" value="MFS"/>
</dbReference>
<organism evidence="8 9">
    <name type="scientific">Aspergillus sclerotioniger CBS 115572</name>
    <dbReference type="NCBI Taxonomy" id="1450535"/>
    <lineage>
        <taxon>Eukaryota</taxon>
        <taxon>Fungi</taxon>
        <taxon>Dikarya</taxon>
        <taxon>Ascomycota</taxon>
        <taxon>Pezizomycotina</taxon>
        <taxon>Eurotiomycetes</taxon>
        <taxon>Eurotiomycetidae</taxon>
        <taxon>Eurotiales</taxon>
        <taxon>Aspergillaceae</taxon>
        <taxon>Aspergillus</taxon>
        <taxon>Aspergillus subgen. Circumdati</taxon>
    </lineage>
</organism>
<protein>
    <submittedName>
        <fullName evidence="8">MFS efflux transporter</fullName>
    </submittedName>
</protein>
<dbReference type="PANTHER" id="PTHR23514:SF6">
    <property type="entry name" value="MAJOR FACILITATOR SUPERFAMILY (MFS) PROFILE DOMAIN-CONTAINING PROTEIN"/>
    <property type="match status" value="1"/>
</dbReference>
<feature type="transmembrane region" description="Helical" evidence="6">
    <location>
        <begin position="466"/>
        <end position="486"/>
    </location>
</feature>
<feature type="transmembrane region" description="Helical" evidence="6">
    <location>
        <begin position="379"/>
        <end position="398"/>
    </location>
</feature>
<keyword evidence="3 6" id="KW-1133">Transmembrane helix</keyword>
<dbReference type="InterPro" id="IPR020846">
    <property type="entry name" value="MFS_dom"/>
</dbReference>
<proteinExistence type="predicted"/>
<dbReference type="EMBL" id="MSFK01000002">
    <property type="protein sequence ID" value="PWY95862.1"/>
    <property type="molecule type" value="Genomic_DNA"/>
</dbReference>
<dbReference type="InterPro" id="IPR051788">
    <property type="entry name" value="MFS_Transporter"/>
</dbReference>
<feature type="transmembrane region" description="Helical" evidence="6">
    <location>
        <begin position="165"/>
        <end position="182"/>
    </location>
</feature>
<evidence type="ECO:0000256" key="5">
    <source>
        <dbReference type="SAM" id="MobiDB-lite"/>
    </source>
</evidence>
<accession>A0A317XDP3</accession>
<feature type="transmembrane region" description="Helical" evidence="6">
    <location>
        <begin position="438"/>
        <end position="460"/>
    </location>
</feature>
<feature type="transmembrane region" description="Helical" evidence="6">
    <location>
        <begin position="349"/>
        <end position="367"/>
    </location>
</feature>
<dbReference type="InterPro" id="IPR036259">
    <property type="entry name" value="MFS_trans_sf"/>
</dbReference>
<evidence type="ECO:0000256" key="3">
    <source>
        <dbReference type="ARBA" id="ARBA00022989"/>
    </source>
</evidence>
<dbReference type="GO" id="GO:0022857">
    <property type="term" value="F:transmembrane transporter activity"/>
    <property type="evidence" value="ECO:0007669"/>
    <property type="project" value="InterPro"/>
</dbReference>
<feature type="transmembrane region" description="Helical" evidence="6">
    <location>
        <begin position="314"/>
        <end position="337"/>
    </location>
</feature>
<dbReference type="Proteomes" id="UP000246702">
    <property type="component" value="Unassembled WGS sequence"/>
</dbReference>
<keyword evidence="2 6" id="KW-0812">Transmembrane</keyword>
<feature type="transmembrane region" description="Helical" evidence="6">
    <location>
        <begin position="404"/>
        <end position="426"/>
    </location>
</feature>
<dbReference type="GeneID" id="37109756"/>
<feature type="transmembrane region" description="Helical" evidence="6">
    <location>
        <begin position="218"/>
        <end position="239"/>
    </location>
</feature>
<comment type="caution">
    <text evidence="8">The sequence shown here is derived from an EMBL/GenBank/DDBJ whole genome shotgun (WGS) entry which is preliminary data.</text>
</comment>
<dbReference type="RefSeq" id="XP_025472623.1">
    <property type="nucleotide sequence ID" value="XM_025607613.1"/>
</dbReference>
<evidence type="ECO:0000313" key="8">
    <source>
        <dbReference type="EMBL" id="PWY95862.1"/>
    </source>
</evidence>
<keyword evidence="4 6" id="KW-0472">Membrane</keyword>
<dbReference type="GO" id="GO:0016020">
    <property type="term" value="C:membrane"/>
    <property type="evidence" value="ECO:0007669"/>
    <property type="project" value="UniProtKB-SubCell"/>
</dbReference>
<evidence type="ECO:0000313" key="9">
    <source>
        <dbReference type="Proteomes" id="UP000246702"/>
    </source>
</evidence>
<dbReference type="OrthoDB" id="413079at2759"/>
<dbReference type="FunFam" id="1.20.1250.20:FF:000308">
    <property type="entry name" value="MFS efflux transporter"/>
    <property type="match status" value="1"/>
</dbReference>
<evidence type="ECO:0000259" key="7">
    <source>
        <dbReference type="PROSITE" id="PS50850"/>
    </source>
</evidence>
<evidence type="ECO:0000256" key="2">
    <source>
        <dbReference type="ARBA" id="ARBA00022692"/>
    </source>
</evidence>
<evidence type="ECO:0000256" key="1">
    <source>
        <dbReference type="ARBA" id="ARBA00004141"/>
    </source>
</evidence>
<gene>
    <name evidence="8" type="ORF">BO94DRAFT_454604</name>
</gene>
<dbReference type="Pfam" id="PF07690">
    <property type="entry name" value="MFS_1"/>
    <property type="match status" value="1"/>
</dbReference>
<dbReference type="STRING" id="1450535.A0A317XDP3"/>
<comment type="subcellular location">
    <subcellularLocation>
        <location evidence="1">Membrane</location>
        <topology evidence="1">Multi-pass membrane protein</topology>
    </subcellularLocation>
</comment>
<dbReference type="FunFam" id="1.20.1250.20:FF:000286">
    <property type="entry name" value="MFS efflux transporter"/>
    <property type="match status" value="1"/>
</dbReference>
<reference evidence="8 9" key="1">
    <citation type="submission" date="2016-12" db="EMBL/GenBank/DDBJ databases">
        <title>The genomes of Aspergillus section Nigri reveals drivers in fungal speciation.</title>
        <authorList>
            <consortium name="DOE Joint Genome Institute"/>
            <person name="Vesth T.C."/>
            <person name="Nybo J."/>
            <person name="Theobald S."/>
            <person name="Brandl J."/>
            <person name="Frisvad J.C."/>
            <person name="Nielsen K.F."/>
            <person name="Lyhne E.K."/>
            <person name="Kogle M.E."/>
            <person name="Kuo A."/>
            <person name="Riley R."/>
            <person name="Clum A."/>
            <person name="Nolan M."/>
            <person name="Lipzen A."/>
            <person name="Salamov A."/>
            <person name="Henrissat B."/>
            <person name="Wiebenga A."/>
            <person name="De Vries R.P."/>
            <person name="Grigoriev I.V."/>
            <person name="Mortensen U.H."/>
            <person name="Andersen M.R."/>
            <person name="Baker S.E."/>
        </authorList>
    </citation>
    <scope>NUCLEOTIDE SEQUENCE [LARGE SCALE GENOMIC DNA]</scope>
    <source>
        <strain evidence="8 9">CBS 115572</strain>
    </source>
</reference>
<dbReference type="Gene3D" id="1.20.1250.20">
    <property type="entry name" value="MFS general substrate transporter like domains"/>
    <property type="match status" value="1"/>
</dbReference>
<dbReference type="AlphaFoldDB" id="A0A317XDP3"/>
<feature type="region of interest" description="Disordered" evidence="5">
    <location>
        <begin position="34"/>
        <end position="68"/>
    </location>
</feature>
<dbReference type="PANTHER" id="PTHR23514">
    <property type="entry name" value="BYPASS OF STOP CODON PROTEIN 6"/>
    <property type="match status" value="1"/>
</dbReference>
<feature type="domain" description="Major facilitator superfamily (MFS) profile" evidence="7">
    <location>
        <begin position="99"/>
        <end position="494"/>
    </location>
</feature>
<dbReference type="PROSITE" id="PS50850">
    <property type="entry name" value="MFS"/>
    <property type="match status" value="1"/>
</dbReference>